<comment type="caution">
    <text evidence="1">The sequence shown here is derived from an EMBL/GenBank/DDBJ whole genome shotgun (WGS) entry which is preliminary data.</text>
</comment>
<evidence type="ECO:0000313" key="1">
    <source>
        <dbReference type="EMBL" id="KAJ8630027.1"/>
    </source>
</evidence>
<dbReference type="EMBL" id="CM056815">
    <property type="protein sequence ID" value="KAJ8630027.1"/>
    <property type="molecule type" value="Genomic_DNA"/>
</dbReference>
<evidence type="ECO:0000313" key="2">
    <source>
        <dbReference type="Proteomes" id="UP001234297"/>
    </source>
</evidence>
<keyword evidence="2" id="KW-1185">Reference proteome</keyword>
<protein>
    <submittedName>
        <fullName evidence="1">Uncharacterized protein</fullName>
    </submittedName>
</protein>
<organism evidence="1 2">
    <name type="scientific">Persea americana</name>
    <name type="common">Avocado</name>
    <dbReference type="NCBI Taxonomy" id="3435"/>
    <lineage>
        <taxon>Eukaryota</taxon>
        <taxon>Viridiplantae</taxon>
        <taxon>Streptophyta</taxon>
        <taxon>Embryophyta</taxon>
        <taxon>Tracheophyta</taxon>
        <taxon>Spermatophyta</taxon>
        <taxon>Magnoliopsida</taxon>
        <taxon>Magnoliidae</taxon>
        <taxon>Laurales</taxon>
        <taxon>Lauraceae</taxon>
        <taxon>Persea</taxon>
    </lineage>
</organism>
<sequence length="82" mass="9007">MAELGELKELRSAWQVATERAAACCIVGNGGGVDVAESRKALLRNLWTERMHGAKQNLDSSIFFILGLVACEKDEKALQFIQ</sequence>
<name>A0ACC2L959_PERAE</name>
<proteinExistence type="predicted"/>
<dbReference type="Proteomes" id="UP001234297">
    <property type="component" value="Chromosome 7"/>
</dbReference>
<reference evidence="1 2" key="1">
    <citation type="journal article" date="2022" name="Hortic Res">
        <title>A haplotype resolved chromosomal level avocado genome allows analysis of novel avocado genes.</title>
        <authorList>
            <person name="Nath O."/>
            <person name="Fletcher S.J."/>
            <person name="Hayward A."/>
            <person name="Shaw L.M."/>
            <person name="Masouleh A.K."/>
            <person name="Furtado A."/>
            <person name="Henry R.J."/>
            <person name="Mitter N."/>
        </authorList>
    </citation>
    <scope>NUCLEOTIDE SEQUENCE [LARGE SCALE GENOMIC DNA]</scope>
    <source>
        <strain evidence="2">cv. Hass</strain>
    </source>
</reference>
<accession>A0ACC2L959</accession>
<gene>
    <name evidence="1" type="ORF">MRB53_023350</name>
</gene>